<dbReference type="EMBL" id="QTLC01000039">
    <property type="protein sequence ID" value="RDY70857.1"/>
    <property type="molecule type" value="Genomic_DNA"/>
</dbReference>
<dbReference type="GO" id="GO:0000150">
    <property type="term" value="F:DNA strand exchange activity"/>
    <property type="evidence" value="ECO:0007669"/>
    <property type="project" value="InterPro"/>
</dbReference>
<evidence type="ECO:0000256" key="1">
    <source>
        <dbReference type="ARBA" id="ARBA00022908"/>
    </source>
</evidence>
<dbReference type="SMART" id="SM00857">
    <property type="entry name" value="Resolvase"/>
    <property type="match status" value="1"/>
</dbReference>
<name>A0A3D8VNM8_9BACI</name>
<dbReference type="SUPFAM" id="SSF53041">
    <property type="entry name" value="Resolvase-like"/>
    <property type="match status" value="1"/>
</dbReference>
<keyword evidence="2" id="KW-0238">DNA-binding</keyword>
<dbReference type="Pfam" id="PF00239">
    <property type="entry name" value="Resolvase"/>
    <property type="match status" value="1"/>
</dbReference>
<organism evidence="7 8">
    <name type="scientific">Halobacillus trueperi</name>
    <dbReference type="NCBI Taxonomy" id="156205"/>
    <lineage>
        <taxon>Bacteria</taxon>
        <taxon>Bacillati</taxon>
        <taxon>Bacillota</taxon>
        <taxon>Bacilli</taxon>
        <taxon>Bacillales</taxon>
        <taxon>Bacillaceae</taxon>
        <taxon>Halobacillus</taxon>
    </lineage>
</organism>
<gene>
    <name evidence="7" type="ORF">DXT76_10760</name>
</gene>
<dbReference type="GO" id="GO:0015074">
    <property type="term" value="P:DNA integration"/>
    <property type="evidence" value="ECO:0007669"/>
    <property type="project" value="UniProtKB-KW"/>
</dbReference>
<dbReference type="InterPro" id="IPR006118">
    <property type="entry name" value="Recombinase_CS"/>
</dbReference>
<dbReference type="InterPro" id="IPR011109">
    <property type="entry name" value="DNA_bind_recombinase_dom"/>
</dbReference>
<dbReference type="CDD" id="cd00338">
    <property type="entry name" value="Ser_Recombinase"/>
    <property type="match status" value="1"/>
</dbReference>
<dbReference type="RefSeq" id="WP_147296286.1">
    <property type="nucleotide sequence ID" value="NZ_QTLC01000039.1"/>
</dbReference>
<dbReference type="PROSITE" id="PS00397">
    <property type="entry name" value="RECOMBINASES_1"/>
    <property type="match status" value="1"/>
</dbReference>
<keyword evidence="1" id="KW-0229">DNA integration</keyword>
<dbReference type="GO" id="GO:0003677">
    <property type="term" value="F:DNA binding"/>
    <property type="evidence" value="ECO:0007669"/>
    <property type="project" value="UniProtKB-KW"/>
</dbReference>
<evidence type="ECO:0000256" key="2">
    <source>
        <dbReference type="ARBA" id="ARBA00023125"/>
    </source>
</evidence>
<comment type="caution">
    <text evidence="7">The sequence shown here is derived from an EMBL/GenBank/DDBJ whole genome shotgun (WGS) entry which is preliminary data.</text>
</comment>
<dbReference type="Gene3D" id="3.90.1750.20">
    <property type="entry name" value="Putative Large Serine Recombinase, Chain B, Domain 2"/>
    <property type="match status" value="1"/>
</dbReference>
<evidence type="ECO:0000313" key="7">
    <source>
        <dbReference type="EMBL" id="RDY70857.1"/>
    </source>
</evidence>
<proteinExistence type="predicted"/>
<reference evidence="7 8" key="1">
    <citation type="submission" date="2018-08" db="EMBL/GenBank/DDBJ databases">
        <title>Genome sequence of strict halophilic Halobacillus trueperi SS1 isolated from Lunsu, a salty water body of North West Himalayas.</title>
        <authorList>
            <person name="Gupta S."/>
            <person name="Sharma P."/>
            <person name="Dev K."/>
            <person name="Baumler D."/>
            <person name="Sourirajan A."/>
        </authorList>
    </citation>
    <scope>NUCLEOTIDE SEQUENCE [LARGE SCALE GENOMIC DNA]</scope>
    <source>
        <strain evidence="7 8">SS1</strain>
    </source>
</reference>
<evidence type="ECO:0000256" key="4">
    <source>
        <dbReference type="PIRSR" id="PIRSR606118-50"/>
    </source>
</evidence>
<evidence type="ECO:0000259" key="6">
    <source>
        <dbReference type="PROSITE" id="PS51736"/>
    </source>
</evidence>
<dbReference type="InterPro" id="IPR038109">
    <property type="entry name" value="DNA_bind_recomb_sf"/>
</dbReference>
<accession>A0A3D8VNM8</accession>
<dbReference type="InterPro" id="IPR036162">
    <property type="entry name" value="Resolvase-like_N_sf"/>
</dbReference>
<dbReference type="Pfam" id="PF07508">
    <property type="entry name" value="Recombinase"/>
    <property type="match status" value="1"/>
</dbReference>
<keyword evidence="3" id="KW-0233">DNA recombination</keyword>
<dbReference type="PANTHER" id="PTHR30461">
    <property type="entry name" value="DNA-INVERTASE FROM LAMBDOID PROPHAGE"/>
    <property type="match status" value="1"/>
</dbReference>
<protein>
    <recommendedName>
        <fullName evidence="6">Resolvase/invertase-type recombinase catalytic domain-containing protein</fullName>
    </recommendedName>
</protein>
<feature type="active site" description="O-(5'-phospho-DNA)-serine intermediate" evidence="4 5">
    <location>
        <position position="10"/>
    </location>
</feature>
<dbReference type="Gene3D" id="3.40.50.1390">
    <property type="entry name" value="Resolvase, N-terminal catalytic domain"/>
    <property type="match status" value="1"/>
</dbReference>
<dbReference type="PANTHER" id="PTHR30461:SF23">
    <property type="entry name" value="DNA RECOMBINASE-RELATED"/>
    <property type="match status" value="1"/>
</dbReference>
<feature type="non-terminal residue" evidence="7">
    <location>
        <position position="1"/>
    </location>
</feature>
<dbReference type="InterPro" id="IPR050639">
    <property type="entry name" value="SSR_resolvase"/>
</dbReference>
<feature type="domain" description="Resolvase/invertase-type recombinase catalytic" evidence="6">
    <location>
        <begin position="2"/>
        <end position="150"/>
    </location>
</feature>
<dbReference type="AlphaFoldDB" id="A0A3D8VNM8"/>
<sequence length="241" mass="27895">EDVGVYIRVSTDDQVGEDKFGLSIQLDEIKDYCSKKEFHIIKIYEDAGVSGAEQNRPALNDMLEDAKNNMFQKVIVAKFDRLARELYLQLFIEKELLIHEVEIFSVREQFSGKDPVMVMMRQMMGVFAQFEKNRIAERLNSGRLVKRDKGGYIGGQPPLGYYSIKGSKKLFVNEEKTEVIIEAFRLKGKMSLKQIANKLNEDGYSTRDDKPFSPMQVKRLYDREHLYKGYMEAPPILKNTD</sequence>
<dbReference type="Proteomes" id="UP000257032">
    <property type="component" value="Unassembled WGS sequence"/>
</dbReference>
<dbReference type="InterPro" id="IPR006119">
    <property type="entry name" value="Resolv_N"/>
</dbReference>
<dbReference type="PROSITE" id="PS51736">
    <property type="entry name" value="RECOMBINASES_3"/>
    <property type="match status" value="1"/>
</dbReference>
<evidence type="ECO:0000256" key="3">
    <source>
        <dbReference type="ARBA" id="ARBA00023172"/>
    </source>
</evidence>
<evidence type="ECO:0000256" key="5">
    <source>
        <dbReference type="PROSITE-ProRule" id="PRU10137"/>
    </source>
</evidence>
<evidence type="ECO:0000313" key="8">
    <source>
        <dbReference type="Proteomes" id="UP000257032"/>
    </source>
</evidence>